<dbReference type="STRING" id="562729.RNAN_3492"/>
<dbReference type="AlphaFoldDB" id="I1E2D9"/>
<dbReference type="Proteomes" id="UP000004374">
    <property type="component" value="Unassembled WGS sequence"/>
</dbReference>
<gene>
    <name evidence="1" type="ORF">RNAN_3492</name>
</gene>
<reference evidence="1 2" key="1">
    <citation type="journal article" date="2012" name="J. Bacteriol.">
        <title>Genome Sequence of the Protease-Producing Bacterium Rheinheimera nanhaiensis E407-8T, Isolated from Deep-Sea Sediment of the South China Sea.</title>
        <authorList>
            <person name="Zhang X.-Y."/>
            <person name="Zhang Y.-J."/>
            <person name="Qin Q.-L."/>
            <person name="Xie B.-B."/>
            <person name="Chen X.-L."/>
            <person name="Zhou B.-C."/>
            <person name="Zhang Y.-Z."/>
        </authorList>
    </citation>
    <scope>NUCLEOTIDE SEQUENCE [LARGE SCALE GENOMIC DNA]</scope>
    <source>
        <strain evidence="1 2">E407-8</strain>
    </source>
</reference>
<evidence type="ECO:0000313" key="1">
    <source>
        <dbReference type="EMBL" id="GAB60467.1"/>
    </source>
</evidence>
<dbReference type="RefSeq" id="WP_008224051.1">
    <property type="nucleotide sequence ID" value="NZ_BAFK01000029.1"/>
</dbReference>
<dbReference type="OrthoDB" id="5772860at2"/>
<name>I1E2D9_9GAMM</name>
<protein>
    <submittedName>
        <fullName evidence="1">Uncharacterized protein</fullName>
    </submittedName>
</protein>
<proteinExistence type="predicted"/>
<accession>I1E2D9</accession>
<dbReference type="EMBL" id="BAFK01000029">
    <property type="protein sequence ID" value="GAB60467.1"/>
    <property type="molecule type" value="Genomic_DNA"/>
</dbReference>
<keyword evidence="2" id="KW-1185">Reference proteome</keyword>
<sequence>MTNLTYSQQQLLNTLQITPLALNDAFQQPVLLAETGDVIANTHQKPDLNLPLAQDIACALPEGVNWFIQSGAELSLEQQHLITADLTTLRQAEQKKALWALLSSLDED</sequence>
<organism evidence="1 2">
    <name type="scientific">Rheinheimera nanhaiensis E407-8</name>
    <dbReference type="NCBI Taxonomy" id="562729"/>
    <lineage>
        <taxon>Bacteria</taxon>
        <taxon>Pseudomonadati</taxon>
        <taxon>Pseudomonadota</taxon>
        <taxon>Gammaproteobacteria</taxon>
        <taxon>Chromatiales</taxon>
        <taxon>Chromatiaceae</taxon>
        <taxon>Rheinheimera</taxon>
    </lineage>
</organism>
<comment type="caution">
    <text evidence="1">The sequence shown here is derived from an EMBL/GenBank/DDBJ whole genome shotgun (WGS) entry which is preliminary data.</text>
</comment>
<evidence type="ECO:0000313" key="2">
    <source>
        <dbReference type="Proteomes" id="UP000004374"/>
    </source>
</evidence>